<reference evidence="9 10" key="1">
    <citation type="journal article" date="2015" name="Genome Biol. Evol.">
        <title>Phylogenomic analyses indicate that early fungi evolved digesting cell walls of algal ancestors of land plants.</title>
        <authorList>
            <person name="Chang Y."/>
            <person name="Wang S."/>
            <person name="Sekimoto S."/>
            <person name="Aerts A.L."/>
            <person name="Choi C."/>
            <person name="Clum A."/>
            <person name="LaButti K.M."/>
            <person name="Lindquist E.A."/>
            <person name="Yee Ngan C."/>
            <person name="Ohm R.A."/>
            <person name="Salamov A.A."/>
            <person name="Grigoriev I.V."/>
            <person name="Spatafora J.W."/>
            <person name="Berbee M.L."/>
        </authorList>
    </citation>
    <scope>NUCLEOTIDE SEQUENCE [LARGE SCALE GENOMIC DNA]</scope>
    <source>
        <strain evidence="9 10">JEL478</strain>
    </source>
</reference>
<dbReference type="SUPFAM" id="SSF55961">
    <property type="entry name" value="Bet v1-like"/>
    <property type="match status" value="1"/>
</dbReference>
<dbReference type="GO" id="GO:0051537">
    <property type="term" value="F:2 iron, 2 sulfur cluster binding"/>
    <property type="evidence" value="ECO:0007669"/>
    <property type="project" value="InterPro"/>
</dbReference>
<evidence type="ECO:0000256" key="4">
    <source>
        <dbReference type="ARBA" id="ARBA00010848"/>
    </source>
</evidence>
<evidence type="ECO:0000256" key="5">
    <source>
        <dbReference type="ARBA" id="ARBA00012763"/>
    </source>
</evidence>
<dbReference type="PANTHER" id="PTHR43756">
    <property type="entry name" value="CHOLINE MONOOXYGENASE, CHLOROPLASTIC"/>
    <property type="match status" value="1"/>
</dbReference>
<dbReference type="PANTHER" id="PTHR43756:SF5">
    <property type="entry name" value="CHOLINE MONOOXYGENASE, CHLOROPLASTIC"/>
    <property type="match status" value="1"/>
</dbReference>
<dbReference type="GO" id="GO:0019285">
    <property type="term" value="P:glycine betaine biosynthetic process from choline"/>
    <property type="evidence" value="ECO:0007669"/>
    <property type="project" value="UniProtKB-UniPathway"/>
</dbReference>
<evidence type="ECO:0000256" key="2">
    <source>
        <dbReference type="ARBA" id="ARBA00002149"/>
    </source>
</evidence>
<keyword evidence="10" id="KW-1185">Reference proteome</keyword>
<comment type="cofactor">
    <cofactor evidence="1">
        <name>Fe cation</name>
        <dbReference type="ChEBI" id="CHEBI:24875"/>
    </cofactor>
</comment>
<comment type="similarity">
    <text evidence="4">Belongs to the choline monooxygenase family.</text>
</comment>
<proteinExistence type="inferred from homology"/>
<comment type="catalytic activity">
    <reaction evidence="7">
        <text>choline + 2 reduced [2Fe-2S]-[ferredoxin] + O2 + 2 H(+) = betaine aldehyde hydrate + 2 oxidized [2Fe-2S]-[ferredoxin] + H2O</text>
        <dbReference type="Rhea" id="RHEA:17769"/>
        <dbReference type="Rhea" id="RHEA-COMP:10000"/>
        <dbReference type="Rhea" id="RHEA-COMP:10001"/>
        <dbReference type="ChEBI" id="CHEBI:15354"/>
        <dbReference type="ChEBI" id="CHEBI:15377"/>
        <dbReference type="ChEBI" id="CHEBI:15378"/>
        <dbReference type="ChEBI" id="CHEBI:15379"/>
        <dbReference type="ChEBI" id="CHEBI:15870"/>
        <dbReference type="ChEBI" id="CHEBI:33737"/>
        <dbReference type="ChEBI" id="CHEBI:33738"/>
        <dbReference type="EC" id="1.14.15.7"/>
    </reaction>
</comment>
<accession>A0A139AX39</accession>
<dbReference type="SUPFAM" id="SSF50022">
    <property type="entry name" value="ISP domain"/>
    <property type="match status" value="1"/>
</dbReference>
<dbReference type="EC" id="1.14.15.7" evidence="5"/>
<feature type="domain" description="Aromatic-ring-hydroxylating dioxygenase alpha subunit C-terminal" evidence="8">
    <location>
        <begin position="161"/>
        <end position="260"/>
    </location>
</feature>
<dbReference type="InterPro" id="IPR015879">
    <property type="entry name" value="Ring_hydroxy_dOase_asu_C_dom"/>
</dbReference>
<evidence type="ECO:0000256" key="6">
    <source>
        <dbReference type="ARBA" id="ARBA00014931"/>
    </source>
</evidence>
<dbReference type="Proteomes" id="UP000070544">
    <property type="component" value="Unassembled WGS sequence"/>
</dbReference>
<evidence type="ECO:0000256" key="1">
    <source>
        <dbReference type="ARBA" id="ARBA00001962"/>
    </source>
</evidence>
<evidence type="ECO:0000256" key="7">
    <source>
        <dbReference type="ARBA" id="ARBA00049097"/>
    </source>
</evidence>
<dbReference type="InterPro" id="IPR036922">
    <property type="entry name" value="Rieske_2Fe-2S_sf"/>
</dbReference>
<gene>
    <name evidence="9" type="ORF">M427DRAFT_312133</name>
</gene>
<evidence type="ECO:0000313" key="10">
    <source>
        <dbReference type="Proteomes" id="UP000070544"/>
    </source>
</evidence>
<comment type="pathway">
    <text evidence="3">Amine and polyamine biosynthesis; betaine biosynthesis via choline pathway; betaine aldehyde from choline (monooxygenase route): step 1/1.</text>
</comment>
<organism evidence="9 10">
    <name type="scientific">Gonapodya prolifera (strain JEL478)</name>
    <name type="common">Monoblepharis prolifera</name>
    <dbReference type="NCBI Taxonomy" id="1344416"/>
    <lineage>
        <taxon>Eukaryota</taxon>
        <taxon>Fungi</taxon>
        <taxon>Fungi incertae sedis</taxon>
        <taxon>Chytridiomycota</taxon>
        <taxon>Chytridiomycota incertae sedis</taxon>
        <taxon>Monoblepharidomycetes</taxon>
        <taxon>Monoblepharidales</taxon>
        <taxon>Gonapodyaceae</taxon>
        <taxon>Gonapodya</taxon>
    </lineage>
</organism>
<dbReference type="OrthoDB" id="426882at2759"/>
<dbReference type="GO" id="GO:0005506">
    <property type="term" value="F:iron ion binding"/>
    <property type="evidence" value="ECO:0007669"/>
    <property type="project" value="InterPro"/>
</dbReference>
<dbReference type="UniPathway" id="UPA00529">
    <property type="reaction ID" value="UER00430"/>
</dbReference>
<dbReference type="GO" id="GO:0019133">
    <property type="term" value="F:choline monooxygenase activity"/>
    <property type="evidence" value="ECO:0007669"/>
    <property type="project" value="UniProtKB-EC"/>
</dbReference>
<comment type="function">
    <text evidence="2">Catalyzes the first step of the osmoprotectant glycine betaine synthesis.</text>
</comment>
<evidence type="ECO:0000256" key="3">
    <source>
        <dbReference type="ARBA" id="ARBA00004866"/>
    </source>
</evidence>
<dbReference type="EMBL" id="KQ965733">
    <property type="protein sequence ID" value="KXS21143.1"/>
    <property type="molecule type" value="Genomic_DNA"/>
</dbReference>
<dbReference type="AlphaFoldDB" id="A0A139AX39"/>
<dbReference type="OMA" id="VEYKHEL"/>
<dbReference type="Gene3D" id="3.90.380.10">
    <property type="entry name" value="Naphthalene 1,2-dioxygenase Alpha Subunit, Chain A, domain 1"/>
    <property type="match status" value="1"/>
</dbReference>
<evidence type="ECO:0000313" key="9">
    <source>
        <dbReference type="EMBL" id="KXS21143.1"/>
    </source>
</evidence>
<sequence>MPIAAPRNLEAKWYTNTAIFDAERRTIFSNSWLFCTNLLRLKESKSLELDVSGHHLTLTINEDQEGHEKVSAVCGDGCSLTLSITSQLFVFVNFCDKPTPFSEFFKGLEAELSSADFNPSEWRYDSEFFTAAKINWKSYMDNYAECSLSGSKDGLGTAEGLWVQLYPNAAISIYSDAISCMIVDPRSATTSKLQFQVFFRSTASEATRTAFYSALHAVVDEDLELSEGAQRNYELGIWATGALHPVRENGVIHFQSRVRDDVGLA</sequence>
<dbReference type="InterPro" id="IPR001663">
    <property type="entry name" value="Rng_hydr_dOase-A"/>
</dbReference>
<protein>
    <recommendedName>
        <fullName evidence="6">Choline monooxygenase, chloroplastic</fullName>
        <ecNumber evidence="5">1.14.15.7</ecNumber>
    </recommendedName>
</protein>
<evidence type="ECO:0000259" key="8">
    <source>
        <dbReference type="Pfam" id="PF00848"/>
    </source>
</evidence>
<dbReference type="Pfam" id="PF00848">
    <property type="entry name" value="Ring_hydroxyl_A"/>
    <property type="match status" value="1"/>
</dbReference>
<name>A0A139AX39_GONPJ</name>